<feature type="transmembrane region" description="Helical" evidence="7">
    <location>
        <begin position="152"/>
        <end position="170"/>
    </location>
</feature>
<keyword evidence="5 7" id="KW-0472">Membrane</keyword>
<evidence type="ECO:0000256" key="2">
    <source>
        <dbReference type="ARBA" id="ARBA00008821"/>
    </source>
</evidence>
<feature type="compositionally biased region" description="Pro residues" evidence="6">
    <location>
        <begin position="10"/>
        <end position="20"/>
    </location>
</feature>
<dbReference type="GO" id="GO:0098710">
    <property type="term" value="P:guanine import across plasma membrane"/>
    <property type="evidence" value="ECO:0000318"/>
    <property type="project" value="GO_Central"/>
</dbReference>
<feature type="transmembrane region" description="Helical" evidence="7">
    <location>
        <begin position="379"/>
        <end position="401"/>
    </location>
</feature>
<evidence type="ECO:0000256" key="5">
    <source>
        <dbReference type="ARBA" id="ARBA00023136"/>
    </source>
</evidence>
<dbReference type="PANTHER" id="PTHR11119">
    <property type="entry name" value="XANTHINE-URACIL / VITAMIN C PERMEASE FAMILY MEMBER"/>
    <property type="match status" value="1"/>
</dbReference>
<organism evidence="8 9">
    <name type="scientific">Nelumbo nucifera</name>
    <name type="common">Sacred lotus</name>
    <dbReference type="NCBI Taxonomy" id="4432"/>
    <lineage>
        <taxon>Eukaryota</taxon>
        <taxon>Viridiplantae</taxon>
        <taxon>Streptophyta</taxon>
        <taxon>Embryophyta</taxon>
        <taxon>Tracheophyta</taxon>
        <taxon>Spermatophyta</taxon>
        <taxon>Magnoliopsida</taxon>
        <taxon>Proteales</taxon>
        <taxon>Nelumbonaceae</taxon>
        <taxon>Nelumbo</taxon>
    </lineage>
</organism>
<evidence type="ECO:0000256" key="3">
    <source>
        <dbReference type="ARBA" id="ARBA00022692"/>
    </source>
</evidence>
<dbReference type="KEGG" id="nnu:104595875"/>
<comment type="similarity">
    <text evidence="2">Belongs to the nucleobase:cation symporter-2 (NCS2) (TC 2.A.40) family.</text>
</comment>
<dbReference type="Proteomes" id="UP000189703">
    <property type="component" value="Unplaced"/>
</dbReference>
<dbReference type="GO" id="GO:0005886">
    <property type="term" value="C:plasma membrane"/>
    <property type="evidence" value="ECO:0000318"/>
    <property type="project" value="GO_Central"/>
</dbReference>
<feature type="transmembrane region" description="Helical" evidence="7">
    <location>
        <begin position="237"/>
        <end position="258"/>
    </location>
</feature>
<dbReference type="InterPro" id="IPR006043">
    <property type="entry name" value="NCS2"/>
</dbReference>
<feature type="transmembrane region" description="Helical" evidence="7">
    <location>
        <begin position="476"/>
        <end position="496"/>
    </location>
</feature>
<evidence type="ECO:0000313" key="8">
    <source>
        <dbReference type="Proteomes" id="UP000189703"/>
    </source>
</evidence>
<protein>
    <submittedName>
        <fullName evidence="9">Nucleobase-ascorbate transporter 3</fullName>
    </submittedName>
</protein>
<sequence length="545" mass="60077">MVETNQSQPVVPPPVVPPPSSLSAPRASTFPPQEQLHQLDFCIHSNPSWPESFLLAFQHYIVMLGTTVMIASFLVPQMGGSHGDKAHVIQTLLFMGGVNTLLQTFLGTRLPTVMGASYSFVIPVMSIINDFNDSTFQNEHERFTHTMRTIQGSLIISSFFNILIGYSKAWGNFTRFFSPVVVVPVVCVVGLGLFERGFPQVGHCMEIGLPMLILLVICQQYLKRINKSAHAVFERFALLFCIAIVWAFAAILTVSGAYTDVREQTKINCRTDRSYLISSAPWIRIPYPFQWGAPIFRASHVFGMMGAAFVSSSESTGTYFAAARLAGATPPPAHVLSRSIGLQGIGMLLDGIFGAAVGTTASVENVGLLGLTHVGSRRVVQISTAFMIFFSIFGKFGAFFASIPFPIFSAIYCVLFGLIAAVGISFIQFTNNNSMRNLYILGLSLFLGISIPRYFIEYSSSAGHGPVKTSGGWFNDIWNSIFTSAPTVAMLVGTLLDNTLDAMRTADDRGLPWWVPFQMRKGDMRNEEFYNLPLRIHEFVPTRFL</sequence>
<feature type="transmembrane region" description="Helical" evidence="7">
    <location>
        <begin position="57"/>
        <end position="75"/>
    </location>
</feature>
<accession>A0A1U8A0N3</accession>
<feature type="transmembrane region" description="Helical" evidence="7">
    <location>
        <begin position="176"/>
        <end position="194"/>
    </location>
</feature>
<feature type="transmembrane region" description="Helical" evidence="7">
    <location>
        <begin position="407"/>
        <end position="426"/>
    </location>
</feature>
<keyword evidence="8" id="KW-1185">Reference proteome</keyword>
<feature type="transmembrane region" description="Helical" evidence="7">
    <location>
        <begin position="112"/>
        <end position="131"/>
    </location>
</feature>
<dbReference type="OrthoDB" id="1641903at2759"/>
<dbReference type="GO" id="GO:0098721">
    <property type="term" value="P:uracil import across plasma membrane"/>
    <property type="evidence" value="ECO:0000318"/>
    <property type="project" value="GO_Central"/>
</dbReference>
<name>A0A1U8A0N3_NELNU</name>
<dbReference type="AlphaFoldDB" id="A0A1U8A0N3"/>
<dbReference type="GeneID" id="104595875"/>
<dbReference type="OMA" id="MVVSMTE"/>
<feature type="region of interest" description="Disordered" evidence="6">
    <location>
        <begin position="1"/>
        <end position="29"/>
    </location>
</feature>
<evidence type="ECO:0000256" key="6">
    <source>
        <dbReference type="SAM" id="MobiDB-lite"/>
    </source>
</evidence>
<feature type="transmembrane region" description="Helical" evidence="7">
    <location>
        <begin position="438"/>
        <end position="456"/>
    </location>
</feature>
<dbReference type="RefSeq" id="XP_010255123.1">
    <property type="nucleotide sequence ID" value="XM_010256821.2"/>
</dbReference>
<dbReference type="GO" id="GO:0098702">
    <property type="term" value="P:adenine import across plasma membrane"/>
    <property type="evidence" value="ECO:0000318"/>
    <property type="project" value="GO_Central"/>
</dbReference>
<evidence type="ECO:0000313" key="9">
    <source>
        <dbReference type="RefSeq" id="XP_010255123.1"/>
    </source>
</evidence>
<dbReference type="NCBIfam" id="NF037981">
    <property type="entry name" value="NCS2_1"/>
    <property type="match status" value="1"/>
</dbReference>
<dbReference type="eggNOG" id="KOG1292">
    <property type="taxonomic scope" value="Eukaryota"/>
</dbReference>
<dbReference type="STRING" id="4432.A0A1U8A0N3"/>
<keyword evidence="4 7" id="KW-1133">Transmembrane helix</keyword>
<evidence type="ECO:0000256" key="1">
    <source>
        <dbReference type="ARBA" id="ARBA00004141"/>
    </source>
</evidence>
<reference evidence="9" key="1">
    <citation type="submission" date="2025-08" db="UniProtKB">
        <authorList>
            <consortium name="RefSeq"/>
        </authorList>
    </citation>
    <scope>IDENTIFICATION</scope>
</reference>
<proteinExistence type="inferred from homology"/>
<dbReference type="Pfam" id="PF00860">
    <property type="entry name" value="Xan_ur_permease"/>
    <property type="match status" value="1"/>
</dbReference>
<evidence type="ECO:0000256" key="7">
    <source>
        <dbReference type="SAM" id="Phobius"/>
    </source>
</evidence>
<dbReference type="FunCoup" id="A0A1U8A0N3">
    <property type="interactions" value="1490"/>
</dbReference>
<comment type="subcellular location">
    <subcellularLocation>
        <location evidence="1">Membrane</location>
        <topology evidence="1">Multi-pass membrane protein</topology>
    </subcellularLocation>
</comment>
<keyword evidence="3 7" id="KW-0812">Transmembrane</keyword>
<evidence type="ECO:0000256" key="4">
    <source>
        <dbReference type="ARBA" id="ARBA00022989"/>
    </source>
</evidence>
<dbReference type="GO" id="GO:0015208">
    <property type="term" value="F:guanine transmembrane transporter activity"/>
    <property type="evidence" value="ECO:0000318"/>
    <property type="project" value="GO_Central"/>
</dbReference>
<dbReference type="GO" id="GO:0015207">
    <property type="term" value="F:adenine transmembrane transporter activity"/>
    <property type="evidence" value="ECO:0000318"/>
    <property type="project" value="GO_Central"/>
</dbReference>
<gene>
    <name evidence="9" type="primary">LOC104595875</name>
</gene>